<feature type="compositionally biased region" description="Basic and acidic residues" evidence="1">
    <location>
        <begin position="516"/>
        <end position="526"/>
    </location>
</feature>
<evidence type="ECO:0000313" key="2">
    <source>
        <dbReference type="EMBL" id="MFD2157979.1"/>
    </source>
</evidence>
<evidence type="ECO:0000256" key="1">
    <source>
        <dbReference type="SAM" id="MobiDB-lite"/>
    </source>
</evidence>
<name>A0ABW4Z7W7_9BACT</name>
<dbReference type="Proteomes" id="UP001597389">
    <property type="component" value="Unassembled WGS sequence"/>
</dbReference>
<keyword evidence="3" id="KW-1185">Reference proteome</keyword>
<organism evidence="2 3">
    <name type="scientific">Rubritalea tangerina</name>
    <dbReference type="NCBI Taxonomy" id="430798"/>
    <lineage>
        <taxon>Bacteria</taxon>
        <taxon>Pseudomonadati</taxon>
        <taxon>Verrucomicrobiota</taxon>
        <taxon>Verrucomicrobiia</taxon>
        <taxon>Verrucomicrobiales</taxon>
        <taxon>Rubritaleaceae</taxon>
        <taxon>Rubritalea</taxon>
    </lineage>
</organism>
<dbReference type="EMBL" id="JBHUJB010000015">
    <property type="protein sequence ID" value="MFD2157979.1"/>
    <property type="molecule type" value="Genomic_DNA"/>
</dbReference>
<feature type="region of interest" description="Disordered" evidence="1">
    <location>
        <begin position="506"/>
        <end position="526"/>
    </location>
</feature>
<comment type="caution">
    <text evidence="2">The sequence shown here is derived from an EMBL/GenBank/DDBJ whole genome shotgun (WGS) entry which is preliminary data.</text>
</comment>
<accession>A0ABW4Z7W7</accession>
<gene>
    <name evidence="2" type="ORF">ACFSW8_03600</name>
</gene>
<proteinExistence type="predicted"/>
<reference evidence="3" key="1">
    <citation type="journal article" date="2019" name="Int. J. Syst. Evol. Microbiol.">
        <title>The Global Catalogue of Microorganisms (GCM) 10K type strain sequencing project: providing services to taxonomists for standard genome sequencing and annotation.</title>
        <authorList>
            <consortium name="The Broad Institute Genomics Platform"/>
            <consortium name="The Broad Institute Genome Sequencing Center for Infectious Disease"/>
            <person name="Wu L."/>
            <person name="Ma J."/>
        </authorList>
    </citation>
    <scope>NUCLEOTIDE SEQUENCE [LARGE SCALE GENOMIC DNA]</scope>
    <source>
        <strain evidence="3">CCUG 57942</strain>
    </source>
</reference>
<evidence type="ECO:0000313" key="3">
    <source>
        <dbReference type="Proteomes" id="UP001597389"/>
    </source>
</evidence>
<evidence type="ECO:0008006" key="4">
    <source>
        <dbReference type="Google" id="ProtNLM"/>
    </source>
</evidence>
<protein>
    <recommendedName>
        <fullName evidence="4">AsmA-like C-terminal domain-containing protein</fullName>
    </recommendedName>
</protein>
<sequence length="526" mass="58164">MSQRRTRRSKSQKAKKISGLWWKCALGLVVVFLLSGVIGYQMVVSFLHSEGFREKIGKKVSRELGVPVTMGEMQWDGLHMENESVVGGSDGAIESLEANGISLDVDTSYLKREKWEISNVLVQTAGLVLDLRKEFTKLEMPKEKKSWVEKWLPSKAELLDAEVVRADAQILTDGGEYVVDNTSLKLSKEDFGYQVTIEDGVLELPLPLIKEAQIRDASIRVLNERIVIDDAQLDVFASGRLSIEGEVDLAQEVPSYKMYGVLSGLKCADVINEDWKQRLSGDVESKFRVRPKAGNEPEFQGEVVIRDGQLTALPILDTIAAYTVIRDFKRLRFSEFRCDYYRYGQLLRLSDIYVHCDGLMRIEGDLDIDGQSLRGSFDVGLNPGTLSHIPGAEEKVFLPGKEGMHWARVRISGTIDNVEEDLTERIKAAALDRLFEVVGGKEVLRFTNRAAESFGELPEKLGEGGVQDLIQGGSDRVLESGKGALDAASSGDLTAPLKTGGDIIQSGLGGLFGGSTREKEKAEEEE</sequence>
<dbReference type="RefSeq" id="WP_377177452.1">
    <property type="nucleotide sequence ID" value="NZ_JBHUJB010000015.1"/>
</dbReference>